<evidence type="ECO:0000313" key="3">
    <source>
        <dbReference type="EMBL" id="WUT43776.1"/>
    </source>
</evidence>
<sequence length="171" mass="16922">MKSTTRRTLAAVVTGVAAAVGAAAAPAAAVGTVPVPVPLEGAEKALNMELPSLSGEIPLPKPGKPDGPQFVAGRLLPARTVPQLPVTGGLPGAGLRAPVPHVLGTDFDHVGADVPASDLRTLSPGLSVDAPLTRPNPDHLGLPDTKLPQAGILAPVLQTVPGANLGMGPGL</sequence>
<dbReference type="RefSeq" id="WP_062229542.1">
    <property type="nucleotide sequence ID" value="NZ_CP107755.1"/>
</dbReference>
<dbReference type="OrthoDB" id="4330268at2"/>
<dbReference type="EMBL" id="CP109011">
    <property type="protein sequence ID" value="WUT43776.1"/>
    <property type="molecule type" value="Genomic_DNA"/>
</dbReference>
<reference evidence="2 4" key="1">
    <citation type="submission" date="2015-10" db="EMBL/GenBank/DDBJ databases">
        <title>Draft genome sequence of Streptomyces pseudovenezuelae DSM 40212, type strain for the species Streptomyces pseudovenezuelae.</title>
        <authorList>
            <person name="Ruckert C."/>
            <person name="Winkler A."/>
            <person name="Kalinowski J."/>
            <person name="Kampfer P."/>
            <person name="Glaeser S."/>
        </authorList>
    </citation>
    <scope>NUCLEOTIDE SEQUENCE [LARGE SCALE GENOMIC DNA]</scope>
    <source>
        <strain evidence="2 4">DSM 40212</strain>
    </source>
</reference>
<evidence type="ECO:0000256" key="1">
    <source>
        <dbReference type="SAM" id="SignalP"/>
    </source>
</evidence>
<name>A0A117PTA9_9ACTN</name>
<dbReference type="Proteomes" id="UP000053039">
    <property type="component" value="Unassembled WGS sequence"/>
</dbReference>
<feature type="chain" id="PRO_5007153575" description="Secreted protein" evidence="1">
    <location>
        <begin position="25"/>
        <end position="171"/>
    </location>
</feature>
<keyword evidence="1" id="KW-0732">Signal</keyword>
<dbReference type="PROSITE" id="PS51318">
    <property type="entry name" value="TAT"/>
    <property type="match status" value="1"/>
</dbReference>
<feature type="signal peptide" evidence="1">
    <location>
        <begin position="1"/>
        <end position="24"/>
    </location>
</feature>
<dbReference type="AlphaFoldDB" id="A0A117PTA9"/>
<gene>
    <name evidence="2" type="ORF">AQI94_01675</name>
    <name evidence="3" type="ORF">OG929_16340</name>
</gene>
<proteinExistence type="predicted"/>
<accession>A0A117PTA9</accession>
<evidence type="ECO:0000313" key="2">
    <source>
        <dbReference type="EMBL" id="KUM90543.1"/>
    </source>
</evidence>
<organism evidence="2 4">
    <name type="scientific">Streptomyces pseudovenezuelae</name>
    <dbReference type="NCBI Taxonomy" id="67350"/>
    <lineage>
        <taxon>Bacteria</taxon>
        <taxon>Bacillati</taxon>
        <taxon>Actinomycetota</taxon>
        <taxon>Actinomycetes</taxon>
        <taxon>Kitasatosporales</taxon>
        <taxon>Streptomycetaceae</taxon>
        <taxon>Streptomyces</taxon>
        <taxon>Streptomyces aurantiacus group</taxon>
    </lineage>
</organism>
<dbReference type="GeneID" id="95700712"/>
<dbReference type="EMBL" id="LMWM01000003">
    <property type="protein sequence ID" value="KUM90543.1"/>
    <property type="molecule type" value="Genomic_DNA"/>
</dbReference>
<protein>
    <recommendedName>
        <fullName evidence="6">Secreted protein</fullName>
    </recommendedName>
</protein>
<evidence type="ECO:0008006" key="6">
    <source>
        <dbReference type="Google" id="ProtNLM"/>
    </source>
</evidence>
<reference evidence="3" key="2">
    <citation type="submission" date="2022-10" db="EMBL/GenBank/DDBJ databases">
        <title>The complete genomes of actinobacterial strains from the NBC collection.</title>
        <authorList>
            <person name="Joergensen T.S."/>
            <person name="Alvarez Arevalo M."/>
            <person name="Sterndorff E.B."/>
            <person name="Faurdal D."/>
            <person name="Vuksanovic O."/>
            <person name="Mourched A.-S."/>
            <person name="Charusanti P."/>
            <person name="Shaw S."/>
            <person name="Blin K."/>
            <person name="Weber T."/>
        </authorList>
    </citation>
    <scope>NUCLEOTIDE SEQUENCE</scope>
    <source>
        <strain evidence="3">NBC_00686</strain>
    </source>
</reference>
<dbReference type="InterPro" id="IPR006311">
    <property type="entry name" value="TAT_signal"/>
</dbReference>
<dbReference type="Proteomes" id="UP001432168">
    <property type="component" value="Chromosome"/>
</dbReference>
<evidence type="ECO:0000313" key="5">
    <source>
        <dbReference type="Proteomes" id="UP001432168"/>
    </source>
</evidence>
<keyword evidence="5" id="KW-1185">Reference proteome</keyword>
<evidence type="ECO:0000313" key="4">
    <source>
        <dbReference type="Proteomes" id="UP000053039"/>
    </source>
</evidence>